<evidence type="ECO:0000313" key="5">
    <source>
        <dbReference type="EMBL" id="CAH0557095.1"/>
    </source>
</evidence>
<comment type="function">
    <text evidence="2">May act as a GTPase-activating protein for Rab family protein(s).</text>
</comment>
<dbReference type="InterPro" id="IPR035969">
    <property type="entry name" value="Rab-GAP_TBC_sf"/>
</dbReference>
<gene>
    <name evidence="5" type="ORF">MELIAE_LOCUS7888</name>
</gene>
<accession>A0A9P0B7P6</accession>
<dbReference type="Pfam" id="PF00566">
    <property type="entry name" value="RabGAP-TBC"/>
    <property type="match status" value="1"/>
</dbReference>
<dbReference type="InterPro" id="IPR050302">
    <property type="entry name" value="Rab_GAP_TBC_domain"/>
</dbReference>
<dbReference type="PROSITE" id="PS50086">
    <property type="entry name" value="TBC_RABGAP"/>
    <property type="match status" value="1"/>
</dbReference>
<evidence type="ECO:0000313" key="6">
    <source>
        <dbReference type="Proteomes" id="UP001154078"/>
    </source>
</evidence>
<reference evidence="5" key="1">
    <citation type="submission" date="2021-12" db="EMBL/GenBank/DDBJ databases">
        <authorList>
            <person name="King R."/>
        </authorList>
    </citation>
    <scope>NUCLEOTIDE SEQUENCE</scope>
</reference>
<keyword evidence="6" id="KW-1185">Reference proteome</keyword>
<evidence type="ECO:0000256" key="2">
    <source>
        <dbReference type="ARBA" id="ARBA00043879"/>
    </source>
</evidence>
<evidence type="ECO:0000256" key="3">
    <source>
        <dbReference type="ARBA" id="ARBA00070878"/>
    </source>
</evidence>
<evidence type="ECO:0000259" key="4">
    <source>
        <dbReference type="PROSITE" id="PS50086"/>
    </source>
</evidence>
<feature type="domain" description="Rab-GAP TBC" evidence="4">
    <location>
        <begin position="64"/>
        <end position="252"/>
    </location>
</feature>
<dbReference type="InterPro" id="IPR000195">
    <property type="entry name" value="Rab-GAP-TBC_dom"/>
</dbReference>
<sequence length="324" mass="37988">MEKSKYSNVDEYGFERASNFNFEMHDKFMSQYIRTLTRRSQRWSTLTGNKYKKSNTLKRFVRKGIPVDHRLSCWMSVSGALELKNKSKVSYFDLKKKLTNRHVLESIEIDLPRTFPDNIFFTNHEYLPSHLYNVLAAFAHQNTDVGYCQGLNYIAGLLLLATKDEEGSFWLLKCLIDKILPQYYIITMSGLLTDLDVLDELIRVMEPAISRHIHKVGMPWAMGITKWFVCIYSEVLPTETVLRIWDCLFYEGSKILFRVAITLIRLHKQQILETNELGDLIACFRNMKNHDHVIDCHQFMKDVFSMSGNLSNSKIDKLRLKYQK</sequence>
<dbReference type="EMBL" id="OV121136">
    <property type="protein sequence ID" value="CAH0557095.1"/>
    <property type="molecule type" value="Genomic_DNA"/>
</dbReference>
<dbReference type="Gene3D" id="1.10.472.80">
    <property type="entry name" value="Ypt/Rab-GAP domain of gyp1p, domain 3"/>
    <property type="match status" value="1"/>
</dbReference>
<keyword evidence="1" id="KW-0343">GTPase activation</keyword>
<dbReference type="SMART" id="SM00164">
    <property type="entry name" value="TBC"/>
    <property type="match status" value="1"/>
</dbReference>
<dbReference type="AlphaFoldDB" id="A0A9P0B7P6"/>
<dbReference type="SUPFAM" id="SSF47923">
    <property type="entry name" value="Ypt/Rab-GAP domain of gyp1p"/>
    <property type="match status" value="2"/>
</dbReference>
<dbReference type="OrthoDB" id="294251at2759"/>
<evidence type="ECO:0000256" key="1">
    <source>
        <dbReference type="ARBA" id="ARBA00022468"/>
    </source>
</evidence>
<dbReference type="Gene3D" id="1.10.8.270">
    <property type="entry name" value="putative rabgap domain of human tbc1 domain family member 14 like domains"/>
    <property type="match status" value="1"/>
</dbReference>
<protein>
    <recommendedName>
        <fullName evidence="3">Growth hormone-regulated TBC protein 1</fullName>
    </recommendedName>
</protein>
<dbReference type="GO" id="GO:0031267">
    <property type="term" value="F:small GTPase binding"/>
    <property type="evidence" value="ECO:0007669"/>
    <property type="project" value="TreeGrafter"/>
</dbReference>
<dbReference type="PANTHER" id="PTHR47219">
    <property type="entry name" value="RAB GTPASE-ACTIVATING PROTEIN 1-LIKE"/>
    <property type="match status" value="1"/>
</dbReference>
<dbReference type="Proteomes" id="UP001154078">
    <property type="component" value="Chromosome 5"/>
</dbReference>
<proteinExistence type="predicted"/>
<dbReference type="PANTHER" id="PTHR47219:SF10">
    <property type="entry name" value="GROWTH HORMONE-REGULATED TBC PROTEIN 1"/>
    <property type="match status" value="1"/>
</dbReference>
<dbReference type="FunFam" id="1.10.472.80:FF:000029">
    <property type="entry name" value="Growth hormone-regulated TBC protein 1"/>
    <property type="match status" value="1"/>
</dbReference>
<organism evidence="5 6">
    <name type="scientific">Brassicogethes aeneus</name>
    <name type="common">Rape pollen beetle</name>
    <name type="synonym">Meligethes aeneus</name>
    <dbReference type="NCBI Taxonomy" id="1431903"/>
    <lineage>
        <taxon>Eukaryota</taxon>
        <taxon>Metazoa</taxon>
        <taxon>Ecdysozoa</taxon>
        <taxon>Arthropoda</taxon>
        <taxon>Hexapoda</taxon>
        <taxon>Insecta</taxon>
        <taxon>Pterygota</taxon>
        <taxon>Neoptera</taxon>
        <taxon>Endopterygota</taxon>
        <taxon>Coleoptera</taxon>
        <taxon>Polyphaga</taxon>
        <taxon>Cucujiformia</taxon>
        <taxon>Nitidulidae</taxon>
        <taxon>Meligethinae</taxon>
        <taxon>Brassicogethes</taxon>
    </lineage>
</organism>
<dbReference type="GO" id="GO:0005096">
    <property type="term" value="F:GTPase activator activity"/>
    <property type="evidence" value="ECO:0007669"/>
    <property type="project" value="UniProtKB-KW"/>
</dbReference>
<dbReference type="FunFam" id="1.10.8.270:FF:000016">
    <property type="entry name" value="TBC1 domain family member 2A"/>
    <property type="match status" value="1"/>
</dbReference>
<name>A0A9P0B7P6_BRAAE</name>